<dbReference type="EMBL" id="MU275925">
    <property type="protein sequence ID" value="KAI0046460.1"/>
    <property type="molecule type" value="Genomic_DNA"/>
</dbReference>
<evidence type="ECO:0000313" key="1">
    <source>
        <dbReference type="EMBL" id="KAI0046460.1"/>
    </source>
</evidence>
<dbReference type="Proteomes" id="UP000814033">
    <property type="component" value="Unassembled WGS sequence"/>
</dbReference>
<proteinExistence type="predicted"/>
<evidence type="ECO:0000313" key="2">
    <source>
        <dbReference type="Proteomes" id="UP000814033"/>
    </source>
</evidence>
<gene>
    <name evidence="1" type="ORF">FA95DRAFT_1560108</name>
</gene>
<keyword evidence="2" id="KW-1185">Reference proteome</keyword>
<name>A0ACB8RR19_9AGAM</name>
<reference evidence="1" key="2">
    <citation type="journal article" date="2022" name="New Phytol.">
        <title>Evolutionary transition to the ectomycorrhizal habit in the genomes of a hyperdiverse lineage of mushroom-forming fungi.</title>
        <authorList>
            <person name="Looney B."/>
            <person name="Miyauchi S."/>
            <person name="Morin E."/>
            <person name="Drula E."/>
            <person name="Courty P.E."/>
            <person name="Kohler A."/>
            <person name="Kuo A."/>
            <person name="LaButti K."/>
            <person name="Pangilinan J."/>
            <person name="Lipzen A."/>
            <person name="Riley R."/>
            <person name="Andreopoulos W."/>
            <person name="He G."/>
            <person name="Johnson J."/>
            <person name="Nolan M."/>
            <person name="Tritt A."/>
            <person name="Barry K.W."/>
            <person name="Grigoriev I.V."/>
            <person name="Nagy L.G."/>
            <person name="Hibbett D."/>
            <person name="Henrissat B."/>
            <person name="Matheny P.B."/>
            <person name="Labbe J."/>
            <person name="Martin F.M."/>
        </authorList>
    </citation>
    <scope>NUCLEOTIDE SEQUENCE</scope>
    <source>
        <strain evidence="1">FP105234-sp</strain>
    </source>
</reference>
<reference evidence="1" key="1">
    <citation type="submission" date="2021-02" db="EMBL/GenBank/DDBJ databases">
        <authorList>
            <consortium name="DOE Joint Genome Institute"/>
            <person name="Ahrendt S."/>
            <person name="Looney B.P."/>
            <person name="Miyauchi S."/>
            <person name="Morin E."/>
            <person name="Drula E."/>
            <person name="Courty P.E."/>
            <person name="Chicoki N."/>
            <person name="Fauchery L."/>
            <person name="Kohler A."/>
            <person name="Kuo A."/>
            <person name="Labutti K."/>
            <person name="Pangilinan J."/>
            <person name="Lipzen A."/>
            <person name="Riley R."/>
            <person name="Andreopoulos W."/>
            <person name="He G."/>
            <person name="Johnson J."/>
            <person name="Barry K.W."/>
            <person name="Grigoriev I.V."/>
            <person name="Nagy L."/>
            <person name="Hibbett D."/>
            <person name="Henrissat B."/>
            <person name="Matheny P.B."/>
            <person name="Labbe J."/>
            <person name="Martin F."/>
        </authorList>
    </citation>
    <scope>NUCLEOTIDE SEQUENCE</scope>
    <source>
        <strain evidence="1">FP105234-sp</strain>
    </source>
</reference>
<sequence length="197" mass="21120">MTRAMDIFSVVLSAVGTVFMAFSAKNLLPSAQLVETEEILGDTQSLLVLLVEPGLALPANRLFTRYNELEQQFFRLQRRSNLAFGLTAQIGAAVFGGLFFDVVENYWQISALRSDIEIVLRSMPATLSMDDANASIIPAVSRDGNSVHSAPADEGDIVELPIGEFTMSFVGPTVVFGVGEALSFGGVTAAVEDDVVV</sequence>
<comment type="caution">
    <text evidence="1">The sequence shown here is derived from an EMBL/GenBank/DDBJ whole genome shotgun (WGS) entry which is preliminary data.</text>
</comment>
<protein>
    <submittedName>
        <fullName evidence="1">Uncharacterized protein</fullName>
    </submittedName>
</protein>
<organism evidence="1 2">
    <name type="scientific">Auriscalpium vulgare</name>
    <dbReference type="NCBI Taxonomy" id="40419"/>
    <lineage>
        <taxon>Eukaryota</taxon>
        <taxon>Fungi</taxon>
        <taxon>Dikarya</taxon>
        <taxon>Basidiomycota</taxon>
        <taxon>Agaricomycotina</taxon>
        <taxon>Agaricomycetes</taxon>
        <taxon>Russulales</taxon>
        <taxon>Auriscalpiaceae</taxon>
        <taxon>Auriscalpium</taxon>
    </lineage>
</organism>
<accession>A0ACB8RR19</accession>